<dbReference type="Gene3D" id="1.10.510.10">
    <property type="entry name" value="Transferase(Phosphotransferase) domain 1"/>
    <property type="match status" value="1"/>
</dbReference>
<feature type="region of interest" description="Disordered" evidence="1">
    <location>
        <begin position="1"/>
        <end position="54"/>
    </location>
</feature>
<proteinExistence type="predicted"/>
<reference evidence="3 4" key="1">
    <citation type="submission" date="2016-11" db="EMBL/GenBank/DDBJ databases">
        <authorList>
            <person name="Jaros S."/>
            <person name="Januszkiewicz K."/>
            <person name="Wedrychowicz H."/>
        </authorList>
    </citation>
    <scope>NUCLEOTIDE SEQUENCE [LARGE SCALE GENOMIC DNA]</scope>
</reference>
<dbReference type="GO" id="GO:0004672">
    <property type="term" value="F:protein kinase activity"/>
    <property type="evidence" value="ECO:0007669"/>
    <property type="project" value="InterPro"/>
</dbReference>
<dbReference type="InterPro" id="IPR040976">
    <property type="entry name" value="Pkinase_fungal"/>
</dbReference>
<dbReference type="SUPFAM" id="SSF56112">
    <property type="entry name" value="Protein kinase-like (PK-like)"/>
    <property type="match status" value="1"/>
</dbReference>
<feature type="domain" description="Fungal-type protein kinase" evidence="2">
    <location>
        <begin position="167"/>
        <end position="544"/>
    </location>
</feature>
<keyword evidence="4" id="KW-1185">Reference proteome</keyword>
<dbReference type="AlphaFoldDB" id="A0A2X0MB63"/>
<evidence type="ECO:0000313" key="3">
    <source>
        <dbReference type="EMBL" id="SGY13631.1"/>
    </source>
</evidence>
<protein>
    <submittedName>
        <fullName evidence="3">BQ5605_C010g05922 protein</fullName>
    </submittedName>
</protein>
<feature type="compositionally biased region" description="Basic and acidic residues" evidence="1">
    <location>
        <begin position="15"/>
        <end position="33"/>
    </location>
</feature>
<dbReference type="EMBL" id="FQNC01000012">
    <property type="protein sequence ID" value="SGY13631.1"/>
    <property type="molecule type" value="Genomic_DNA"/>
</dbReference>
<accession>A0A2X0MB63</accession>
<feature type="compositionally biased region" description="Polar residues" evidence="1">
    <location>
        <begin position="157"/>
        <end position="167"/>
    </location>
</feature>
<dbReference type="InterPro" id="IPR011009">
    <property type="entry name" value="Kinase-like_dom_sf"/>
</dbReference>
<dbReference type="PROSITE" id="PS00109">
    <property type="entry name" value="PROTEIN_KINASE_TYR"/>
    <property type="match status" value="1"/>
</dbReference>
<gene>
    <name evidence="3" type="primary">BQ5605_C010g05922</name>
    <name evidence="3" type="ORF">BQ5605_C010G05922</name>
</gene>
<feature type="region of interest" description="Disordered" evidence="1">
    <location>
        <begin position="153"/>
        <end position="173"/>
    </location>
</feature>
<dbReference type="Proteomes" id="UP000249464">
    <property type="component" value="Unassembled WGS sequence"/>
</dbReference>
<evidence type="ECO:0000259" key="2">
    <source>
        <dbReference type="Pfam" id="PF17667"/>
    </source>
</evidence>
<evidence type="ECO:0000256" key="1">
    <source>
        <dbReference type="SAM" id="MobiDB-lite"/>
    </source>
</evidence>
<organism evidence="3 4">
    <name type="scientific">Microbotryum silenes-dioicae</name>
    <dbReference type="NCBI Taxonomy" id="796604"/>
    <lineage>
        <taxon>Eukaryota</taxon>
        <taxon>Fungi</taxon>
        <taxon>Dikarya</taxon>
        <taxon>Basidiomycota</taxon>
        <taxon>Pucciniomycotina</taxon>
        <taxon>Microbotryomycetes</taxon>
        <taxon>Microbotryales</taxon>
        <taxon>Microbotryaceae</taxon>
        <taxon>Microbotryum</taxon>
    </lineage>
</organism>
<evidence type="ECO:0000313" key="4">
    <source>
        <dbReference type="Proteomes" id="UP000249464"/>
    </source>
</evidence>
<sequence>MGSHAELRKNRKSQRTAEKQKPPDSPDASRETDSSPSTNPSFMFDLPPRSSSTAGSATWLRAFATSPNDSPSEDREIEWAGLRDFFLSPSTEDSNIDTTMVPKIVWNGGNPTVKSKGRFVSFTEENEGELDDPEAMPDLVLLTREAYEANPDLPSIWRNSGNDNSKTAAEDVKTGRPSWTQVASVVEFNKRPIDATKFRFVYADVRVRRSLEVLAAESIRSHAFGVFVHGNQIVIYLHTPFGLFYSPNIYCTEKNGYLSTILARLLSLSDRELGIIVSLCDDAFPSSYTFPYSELPPRPIRFRDHLSQTPTLGNVQILEPLSWSNSMFGRRTSAYRVSAIGEGQTAHTECAMTISFIEEARCDEHDRIRLTIANASSEHREGLTKIVDVYRESDFVVVPRFLPKGLDAEAWGLKPRALEVTFHEQCYAPVSVADSTKALTKAILGAAQGLRSLYHLGILHRDVSATNIMIASDGRGVLIDYDAAVFTEGPEGEAERRKQVVRILGLRGSFPFRARELVEDHPEETKFLHQPWHDIEPLVYSIVFVLFIHPTGPDGPIGMSPEVERIWYEWNQEFFAVESKEYLLLKSSGLEYTLAPFTGFWKKAPELVGTVAKYCGLGLEHSWIDRVGESAILRAKWATGELSHDGLVGDLGALLRRQCNETNEEQMGREVSPATAHKL</sequence>
<dbReference type="Pfam" id="PF17667">
    <property type="entry name" value="Pkinase_fungal"/>
    <property type="match status" value="1"/>
</dbReference>
<name>A0A2X0MB63_9BASI</name>
<dbReference type="InterPro" id="IPR008266">
    <property type="entry name" value="Tyr_kinase_AS"/>
</dbReference>